<organism evidence="2 3">
    <name type="scientific">Clostridium neonatale</name>
    <dbReference type="NCBI Taxonomy" id="137838"/>
    <lineage>
        <taxon>Bacteria</taxon>
        <taxon>Bacillati</taxon>
        <taxon>Bacillota</taxon>
        <taxon>Clostridia</taxon>
        <taxon>Eubacteriales</taxon>
        <taxon>Clostridiaceae</taxon>
        <taxon>Clostridium</taxon>
    </lineage>
</organism>
<reference evidence="2 3" key="1">
    <citation type="submission" date="2017-10" db="EMBL/GenBank/DDBJ databases">
        <title>Effective Description of Clostridium neonatale sp. nov. linked to necrotizing enterocolitis in neonates and a clarification of species assignable to the genus Clostridium (Prazmowski 1880) emend. Lawson and Rainey 2016.</title>
        <authorList>
            <person name="Bernard K."/>
            <person name="Burdz T."/>
            <person name="Wiebe D."/>
            <person name="Balcewich B."/>
            <person name="Alfa M."/>
            <person name="Bernier A.-M."/>
        </authorList>
    </citation>
    <scope>NUCLEOTIDE SEQUENCE [LARGE SCALE GENOMIC DNA]</scope>
    <source>
        <strain evidence="2 3">LCDC99A005</strain>
    </source>
</reference>
<feature type="domain" description="GGDEF" evidence="1">
    <location>
        <begin position="157"/>
        <end position="292"/>
    </location>
</feature>
<dbReference type="GO" id="GO:0046983">
    <property type="term" value="F:protein dimerization activity"/>
    <property type="evidence" value="ECO:0007669"/>
    <property type="project" value="InterPro"/>
</dbReference>
<dbReference type="Gene3D" id="4.10.280.10">
    <property type="entry name" value="Helix-loop-helix DNA-binding domain"/>
    <property type="match status" value="1"/>
</dbReference>
<evidence type="ECO:0000259" key="1">
    <source>
        <dbReference type="PROSITE" id="PS50887"/>
    </source>
</evidence>
<comment type="caution">
    <text evidence="2">The sequence shown here is derived from an EMBL/GenBank/DDBJ whole genome shotgun (WGS) entry which is preliminary data.</text>
</comment>
<dbReference type="InterPro" id="IPR029787">
    <property type="entry name" value="Nucleotide_cyclase"/>
</dbReference>
<dbReference type="GO" id="GO:0043937">
    <property type="term" value="P:regulation of sporulation"/>
    <property type="evidence" value="ECO:0007669"/>
    <property type="project" value="InterPro"/>
</dbReference>
<dbReference type="RefSeq" id="WP_058295610.1">
    <property type="nucleotide sequence ID" value="NZ_CAKJVD010000038.1"/>
</dbReference>
<dbReference type="EMBL" id="PDCJ01000001">
    <property type="protein sequence ID" value="PEG31454.1"/>
    <property type="molecule type" value="Genomic_DNA"/>
</dbReference>
<dbReference type="Proteomes" id="UP000220840">
    <property type="component" value="Unassembled WGS sequence"/>
</dbReference>
<keyword evidence="3" id="KW-1185">Reference proteome</keyword>
<dbReference type="SMART" id="SM00267">
    <property type="entry name" value="GGDEF"/>
    <property type="match status" value="1"/>
</dbReference>
<evidence type="ECO:0000313" key="2">
    <source>
        <dbReference type="EMBL" id="PEG31454.1"/>
    </source>
</evidence>
<gene>
    <name evidence="2" type="ORF">CQ394_07045</name>
</gene>
<dbReference type="GeneID" id="68877897"/>
<dbReference type="SUPFAM" id="SSF140500">
    <property type="entry name" value="BAS1536-like"/>
    <property type="match status" value="1"/>
</dbReference>
<name>A0A2A7MIC6_9CLOT</name>
<accession>A0A2A7MIC6</accession>
<dbReference type="Pfam" id="PF09388">
    <property type="entry name" value="SpoOE-like"/>
    <property type="match status" value="1"/>
</dbReference>
<dbReference type="InterPro" id="IPR037208">
    <property type="entry name" value="Spo0E-like_sf"/>
</dbReference>
<dbReference type="STRING" id="137838.GCA_001458595_02879"/>
<dbReference type="Pfam" id="PF00990">
    <property type="entry name" value="GGDEF"/>
    <property type="match status" value="1"/>
</dbReference>
<dbReference type="OrthoDB" id="9805474at2"/>
<dbReference type="PROSITE" id="PS50887">
    <property type="entry name" value="GGDEF"/>
    <property type="match status" value="1"/>
</dbReference>
<dbReference type="InterPro" id="IPR000160">
    <property type="entry name" value="GGDEF_dom"/>
</dbReference>
<dbReference type="AlphaFoldDB" id="A0A2A7MIC6"/>
<evidence type="ECO:0000313" key="3">
    <source>
        <dbReference type="Proteomes" id="UP000220840"/>
    </source>
</evidence>
<proteinExistence type="predicted"/>
<dbReference type="InterPro" id="IPR018540">
    <property type="entry name" value="Spo0E-like"/>
</dbReference>
<dbReference type="SUPFAM" id="SSF55073">
    <property type="entry name" value="Nucleotide cyclase"/>
    <property type="match status" value="1"/>
</dbReference>
<protein>
    <recommendedName>
        <fullName evidence="1">GGDEF domain-containing protein</fullName>
    </recommendedName>
</protein>
<dbReference type="InterPro" id="IPR043128">
    <property type="entry name" value="Rev_trsase/Diguanyl_cyclase"/>
</dbReference>
<dbReference type="InterPro" id="IPR036638">
    <property type="entry name" value="HLH_DNA-bd_sf"/>
</dbReference>
<dbReference type="Gene3D" id="3.30.70.270">
    <property type="match status" value="1"/>
</dbReference>
<sequence length="355" mass="41724">MKELFEDVKKNLSLIEDIYDNIRIVNPLNKKVLNIKNTKIEQFKGNCYDLWKNGEICDNCISMRAYNELDTFVKIESSFTKVMFIIVTPIYLNGELYVLEVLKDISKGSQELSLCVDDVIDKLNEKIIIDSSTGLYNRKYIEERLPVDVNSSIIEKYPLSLINIEVDNFKTIVEEFGIHIKEKIILHICDIVNNINIEEISWIGRYNDNQLFIELKNVNKNRAIDLSEKILKKLNSKLFNYNNININLNYNFGVYCTENEKIDGTNFFDEIDKKLFKEKIKRKVDKLVEVKNVEKNDLSKLSCKMEELRSILNSMCADQNYLIYYEDVVYVSQCLDKLIVAYMKCFEKNKLENYD</sequence>
<dbReference type="NCBIfam" id="TIGR00254">
    <property type="entry name" value="GGDEF"/>
    <property type="match status" value="1"/>
</dbReference>